<comment type="subcellular location">
    <subcellularLocation>
        <location evidence="1">Membrane</location>
        <topology evidence="1">Multi-pass membrane protein</topology>
    </subcellularLocation>
</comment>
<dbReference type="EMBL" id="BIXZ01000021">
    <property type="protein sequence ID" value="GCF16219.1"/>
    <property type="molecule type" value="Genomic_DNA"/>
</dbReference>
<dbReference type="PANTHER" id="PTHR33514:SF13">
    <property type="entry name" value="PROTEIN ABCI12, CHLOROPLASTIC"/>
    <property type="match status" value="1"/>
</dbReference>
<comment type="caution">
    <text evidence="6">The sequence shown here is derived from an EMBL/GenBank/DDBJ whole genome shotgun (WGS) entry which is preliminary data.</text>
</comment>
<proteinExistence type="predicted"/>
<keyword evidence="7" id="KW-1185">Reference proteome</keyword>
<accession>A0A4C2EVH5</accession>
<dbReference type="Pfam" id="PF02361">
    <property type="entry name" value="CbiQ"/>
    <property type="match status" value="1"/>
</dbReference>
<feature type="transmembrane region" description="Helical" evidence="5">
    <location>
        <begin position="44"/>
        <end position="60"/>
    </location>
</feature>
<evidence type="ECO:0000256" key="2">
    <source>
        <dbReference type="ARBA" id="ARBA00022692"/>
    </source>
</evidence>
<evidence type="ECO:0000256" key="4">
    <source>
        <dbReference type="ARBA" id="ARBA00023136"/>
    </source>
</evidence>
<dbReference type="PANTHER" id="PTHR33514">
    <property type="entry name" value="PROTEIN ABCI12, CHLOROPLASTIC"/>
    <property type="match status" value="1"/>
</dbReference>
<dbReference type="GO" id="GO:0005886">
    <property type="term" value="C:plasma membrane"/>
    <property type="evidence" value="ECO:0007669"/>
    <property type="project" value="TreeGrafter"/>
</dbReference>
<dbReference type="CDD" id="cd16914">
    <property type="entry name" value="EcfT"/>
    <property type="match status" value="1"/>
</dbReference>
<sequence>MRAKLNDQTDEAGVLQRLNPVSKLLAITPAMGVLMLVTDPYTPLAFVAFGALVTIVLGRLSPVDYLRVAGPLVALAASFLFVYPFVVGSSAGTSSDVFASLGPLAVRESGLRVGVATGLRILALSILSLLFVLTTETESFLRALVQNLGLPYRIGYSAIAAFRFAPKMRSDVETIRAAHTVRGTPDTDSLRDRLHRMSRYAIPLFVNAIRRAERTALAMDARAFGAYDERTHYRTYSITSADITFVVFFWTLSVGIVLTLWYLEALGTLTILR</sequence>
<keyword evidence="2 5" id="KW-0812">Transmembrane</keyword>
<dbReference type="RefSeq" id="WP_137685586.1">
    <property type="nucleotide sequence ID" value="NZ_BIXZ01000021.1"/>
</dbReference>
<reference evidence="6 7" key="1">
    <citation type="submission" date="2019-02" db="EMBL/GenBank/DDBJ databases">
        <title>Haloarcula mannanilyticum sp. nov., a mannan degrading haloarchaeon isolated from commercial salt.</title>
        <authorList>
            <person name="Enomoto S."/>
            <person name="Shimane Y."/>
            <person name="Kamekura M."/>
            <person name="Ito T."/>
            <person name="Moriya O."/>
            <person name="Ihara K."/>
            <person name="Takahashi-Ando N."/>
            <person name="Fukushima Y."/>
            <person name="Yoshida Y."/>
            <person name="Usama R."/>
            <person name="Takai K."/>
            <person name="Minegishi H."/>
        </authorList>
    </citation>
    <scope>NUCLEOTIDE SEQUENCE [LARGE SCALE GENOMIC DNA]</scope>
    <source>
        <strain evidence="6 7">MD130-1</strain>
    </source>
</reference>
<feature type="transmembrane region" description="Helical" evidence="5">
    <location>
        <begin position="72"/>
        <end position="91"/>
    </location>
</feature>
<evidence type="ECO:0000313" key="6">
    <source>
        <dbReference type="EMBL" id="GCF16219.1"/>
    </source>
</evidence>
<dbReference type="Proteomes" id="UP000304382">
    <property type="component" value="Unassembled WGS sequence"/>
</dbReference>
<evidence type="ECO:0000256" key="3">
    <source>
        <dbReference type="ARBA" id="ARBA00022989"/>
    </source>
</evidence>
<gene>
    <name evidence="6" type="primary">ykoC</name>
    <name evidence="6" type="ORF">Harman_41540</name>
</gene>
<dbReference type="InterPro" id="IPR003339">
    <property type="entry name" value="ABC/ECF_trnsptr_transmembrane"/>
</dbReference>
<dbReference type="OrthoDB" id="31170at2157"/>
<evidence type="ECO:0000313" key="7">
    <source>
        <dbReference type="Proteomes" id="UP000304382"/>
    </source>
</evidence>
<evidence type="ECO:0000256" key="1">
    <source>
        <dbReference type="ARBA" id="ARBA00004141"/>
    </source>
</evidence>
<protein>
    <submittedName>
        <fullName evidence="6">Putative HMP/thiamine permease protein YkoC</fullName>
    </submittedName>
</protein>
<keyword evidence="3 5" id="KW-1133">Transmembrane helix</keyword>
<name>A0A4C2EVH5_9EURY</name>
<feature type="transmembrane region" description="Helical" evidence="5">
    <location>
        <begin position="111"/>
        <end position="133"/>
    </location>
</feature>
<organism evidence="6 7">
    <name type="scientific">Haloarcula mannanilytica</name>
    <dbReference type="NCBI Taxonomy" id="2509225"/>
    <lineage>
        <taxon>Archaea</taxon>
        <taxon>Methanobacteriati</taxon>
        <taxon>Methanobacteriota</taxon>
        <taxon>Stenosarchaea group</taxon>
        <taxon>Halobacteria</taxon>
        <taxon>Halobacteriales</taxon>
        <taxon>Haloarculaceae</taxon>
        <taxon>Haloarcula</taxon>
    </lineage>
</organism>
<evidence type="ECO:0000256" key="5">
    <source>
        <dbReference type="SAM" id="Phobius"/>
    </source>
</evidence>
<dbReference type="AlphaFoldDB" id="A0A4C2EVH5"/>
<feature type="transmembrane region" description="Helical" evidence="5">
    <location>
        <begin position="243"/>
        <end position="263"/>
    </location>
</feature>
<keyword evidence="4 5" id="KW-0472">Membrane</keyword>